<evidence type="ECO:0000313" key="4">
    <source>
        <dbReference type="Proteomes" id="UP001597405"/>
    </source>
</evidence>
<dbReference type="SUPFAM" id="SSF50199">
    <property type="entry name" value="Staphylococcal nuclease"/>
    <property type="match status" value="1"/>
</dbReference>
<dbReference type="EMBL" id="JBHUGZ010000017">
    <property type="protein sequence ID" value="MFD1985691.1"/>
    <property type="molecule type" value="Genomic_DNA"/>
</dbReference>
<evidence type="ECO:0000259" key="2">
    <source>
        <dbReference type="PROSITE" id="PS50830"/>
    </source>
</evidence>
<organism evidence="3 4">
    <name type="scientific">Mesorhizobium newzealandense</name>
    <dbReference type="NCBI Taxonomy" id="1300302"/>
    <lineage>
        <taxon>Bacteria</taxon>
        <taxon>Pseudomonadati</taxon>
        <taxon>Pseudomonadota</taxon>
        <taxon>Alphaproteobacteria</taxon>
        <taxon>Hyphomicrobiales</taxon>
        <taxon>Phyllobacteriaceae</taxon>
        <taxon>Mesorhizobium</taxon>
    </lineage>
</organism>
<evidence type="ECO:0000313" key="3">
    <source>
        <dbReference type="EMBL" id="MFD1985691.1"/>
    </source>
</evidence>
<comment type="caution">
    <text evidence="3">The sequence shown here is derived from an EMBL/GenBank/DDBJ whole genome shotgun (WGS) entry which is preliminary data.</text>
</comment>
<dbReference type="InterPro" id="IPR016071">
    <property type="entry name" value="Staphylococal_nuclease_OB-fold"/>
</dbReference>
<dbReference type="PROSITE" id="PS50830">
    <property type="entry name" value="TNASE_3"/>
    <property type="match status" value="1"/>
</dbReference>
<accession>A0ABW4UHG3</accession>
<keyword evidence="1" id="KW-0472">Membrane</keyword>
<dbReference type="PANTHER" id="PTHR12302">
    <property type="entry name" value="EBNA2 BINDING PROTEIN P100"/>
    <property type="match status" value="1"/>
</dbReference>
<keyword evidence="1" id="KW-0812">Transmembrane</keyword>
<dbReference type="Pfam" id="PF00565">
    <property type="entry name" value="SNase"/>
    <property type="match status" value="1"/>
</dbReference>
<dbReference type="Gene3D" id="2.40.50.90">
    <property type="match status" value="1"/>
</dbReference>
<proteinExistence type="predicted"/>
<dbReference type="PANTHER" id="PTHR12302:SF26">
    <property type="entry name" value="BLR1266 PROTEIN"/>
    <property type="match status" value="1"/>
</dbReference>
<gene>
    <name evidence="3" type="ORF">ACFSOZ_24900</name>
</gene>
<feature type="domain" description="TNase-like" evidence="2">
    <location>
        <begin position="50"/>
        <end position="176"/>
    </location>
</feature>
<keyword evidence="4" id="KW-1185">Reference proteome</keyword>
<dbReference type="InterPro" id="IPR035437">
    <property type="entry name" value="SNase_OB-fold_sf"/>
</dbReference>
<dbReference type="RefSeq" id="WP_379102215.1">
    <property type="nucleotide sequence ID" value="NZ_JBHUGZ010000017.1"/>
</dbReference>
<sequence>MTRTSVTEELESAANRIANMPRVDLQIILRHAALMLLSAALLVVAQPATAKPMVGVPSVVDGDTIEIHGQRIRLNGIDAPESAQLCLDAGRKNYRCGQKASLALADFLKAHRPTSCIEVDRDQFRRMVAVCTAGGVDIGEWMVRQGYALDWPKYSAGFYVQAQDKARAAKRGMWAGSFERPWQWRKQMTVN</sequence>
<feature type="transmembrane region" description="Helical" evidence="1">
    <location>
        <begin position="27"/>
        <end position="45"/>
    </location>
</feature>
<dbReference type="SMART" id="SM00318">
    <property type="entry name" value="SNc"/>
    <property type="match status" value="1"/>
</dbReference>
<dbReference type="Proteomes" id="UP001597405">
    <property type="component" value="Unassembled WGS sequence"/>
</dbReference>
<keyword evidence="1" id="KW-1133">Transmembrane helix</keyword>
<name>A0ABW4UHG3_9HYPH</name>
<reference evidence="4" key="1">
    <citation type="journal article" date="2019" name="Int. J. Syst. Evol. Microbiol.">
        <title>The Global Catalogue of Microorganisms (GCM) 10K type strain sequencing project: providing services to taxonomists for standard genome sequencing and annotation.</title>
        <authorList>
            <consortium name="The Broad Institute Genomics Platform"/>
            <consortium name="The Broad Institute Genome Sequencing Center for Infectious Disease"/>
            <person name="Wu L."/>
            <person name="Ma J."/>
        </authorList>
    </citation>
    <scope>NUCLEOTIDE SEQUENCE [LARGE SCALE GENOMIC DNA]</scope>
    <source>
        <strain evidence="4">CGMCC 1.16225</strain>
    </source>
</reference>
<evidence type="ECO:0000256" key="1">
    <source>
        <dbReference type="SAM" id="Phobius"/>
    </source>
</evidence>
<protein>
    <submittedName>
        <fullName evidence="3">Thermonuclease family protein</fullName>
    </submittedName>
</protein>